<sequence length="57" mass="6023">MAVISYGPGLLIDSTPLQVVGSMLFPLMIAPVIVAQGRKALGVEKARMKLIDKGTRA</sequence>
<evidence type="ECO:0000313" key="2">
    <source>
        <dbReference type="EMBL" id="GAD55463.1"/>
    </source>
</evidence>
<accession>U3AL44</accession>
<comment type="caution">
    <text evidence="2">The sequence shown here is derived from an EMBL/GenBank/DDBJ whole genome shotgun (WGS) entry which is preliminary data.</text>
</comment>
<keyword evidence="3" id="KW-1185">Reference proteome</keyword>
<dbReference type="Proteomes" id="UP000016566">
    <property type="component" value="Unassembled WGS sequence"/>
</dbReference>
<keyword evidence="1" id="KW-1133">Transmembrane helix</keyword>
<protein>
    <submittedName>
        <fullName evidence="2">Uncharacterized protein</fullName>
    </submittedName>
</protein>
<proteinExistence type="predicted"/>
<reference evidence="2" key="1">
    <citation type="journal article" date="2013" name="Genome Announc.">
        <title>Draft Genome Sequence of Loktanella cinnabarina LL-001T, Isolated from Deep-Sea Floor Sediment.</title>
        <authorList>
            <person name="Nishi S."/>
            <person name="Tsubouchi T."/>
            <person name="Takaki Y."/>
            <person name="Koyanagi R."/>
            <person name="Satoh N."/>
            <person name="Maruyama T."/>
            <person name="Hatada Y."/>
        </authorList>
    </citation>
    <scope>NUCLEOTIDE SEQUENCE [LARGE SCALE GENOMIC DNA]</scope>
    <source>
        <strain evidence="2">LL-001</strain>
    </source>
</reference>
<keyword evidence="1" id="KW-0812">Transmembrane</keyword>
<keyword evidence="1" id="KW-0472">Membrane</keyword>
<dbReference type="AlphaFoldDB" id="U3AL44"/>
<dbReference type="EMBL" id="BATB01000015">
    <property type="protein sequence ID" value="GAD55463.1"/>
    <property type="molecule type" value="Genomic_DNA"/>
</dbReference>
<evidence type="ECO:0000256" key="1">
    <source>
        <dbReference type="SAM" id="Phobius"/>
    </source>
</evidence>
<feature type="transmembrane region" description="Helical" evidence="1">
    <location>
        <begin position="15"/>
        <end position="35"/>
    </location>
</feature>
<gene>
    <name evidence="2" type="ORF">MBELCI_1515</name>
</gene>
<name>U3AL44_9RHOB</name>
<evidence type="ECO:0000313" key="3">
    <source>
        <dbReference type="Proteomes" id="UP000016566"/>
    </source>
</evidence>
<organism evidence="2 3">
    <name type="scientific">Limimaricola cinnabarinus LL-001</name>
    <dbReference type="NCBI Taxonomy" id="1337093"/>
    <lineage>
        <taxon>Bacteria</taxon>
        <taxon>Pseudomonadati</taxon>
        <taxon>Pseudomonadota</taxon>
        <taxon>Alphaproteobacteria</taxon>
        <taxon>Rhodobacterales</taxon>
        <taxon>Paracoccaceae</taxon>
        <taxon>Limimaricola</taxon>
    </lineage>
</organism>
<dbReference type="STRING" id="1337093.MBELCI_1515"/>